<dbReference type="GO" id="GO:0051131">
    <property type="term" value="P:chaperone-mediated protein complex assembly"/>
    <property type="evidence" value="ECO:0007669"/>
    <property type="project" value="TreeGrafter"/>
</dbReference>
<dbReference type="GO" id="GO:0005634">
    <property type="term" value="C:nucleus"/>
    <property type="evidence" value="ECO:0007669"/>
    <property type="project" value="TreeGrafter"/>
</dbReference>
<dbReference type="GO" id="GO:0140662">
    <property type="term" value="F:ATP-dependent protein folding chaperone"/>
    <property type="evidence" value="ECO:0007669"/>
    <property type="project" value="InterPro"/>
</dbReference>
<dbReference type="EMBL" id="JAGTXO010000003">
    <property type="protein sequence ID" value="KAG8469324.1"/>
    <property type="molecule type" value="Genomic_DNA"/>
</dbReference>
<dbReference type="PANTHER" id="PTHR46787:SF1">
    <property type="entry name" value="MOLECULAR CHAPERONE MKKS"/>
    <property type="match status" value="1"/>
</dbReference>
<dbReference type="PANTHER" id="PTHR46787">
    <property type="entry name" value="SYNDROMES PUTATIVE CHAPERONIN-RELATED"/>
    <property type="match status" value="1"/>
</dbReference>
<dbReference type="GO" id="GO:0005524">
    <property type="term" value="F:ATP binding"/>
    <property type="evidence" value="ECO:0007669"/>
    <property type="project" value="UniProtKB-KW"/>
</dbReference>
<keyword evidence="3 5" id="KW-0067">ATP-binding</keyword>
<evidence type="ECO:0000256" key="5">
    <source>
        <dbReference type="RuleBase" id="RU004187"/>
    </source>
</evidence>
<accession>A0A8J5Y0Z4</accession>
<dbReference type="Gene3D" id="3.30.260.10">
    <property type="entry name" value="TCP-1-like chaperonin intermediate domain"/>
    <property type="match status" value="1"/>
</dbReference>
<protein>
    <submittedName>
        <fullName evidence="7">Uncharacterized protein</fullName>
    </submittedName>
</protein>
<evidence type="ECO:0000256" key="1">
    <source>
        <dbReference type="ARBA" id="ARBA00008020"/>
    </source>
</evidence>
<reference evidence="7" key="1">
    <citation type="submission" date="2021-05" db="EMBL/GenBank/DDBJ databases">
        <title>The genome of the haptophyte Pavlova lutheri (Diacronema luteri, Pavlovales) - a model for lipid biosynthesis in eukaryotic algae.</title>
        <authorList>
            <person name="Hulatt C.J."/>
            <person name="Posewitz M.C."/>
        </authorList>
    </citation>
    <scope>NUCLEOTIDE SEQUENCE</scope>
    <source>
        <strain evidence="7">NIVA-4/92</strain>
    </source>
</reference>
<keyword evidence="4 5" id="KW-0143">Chaperone</keyword>
<keyword evidence="2 5" id="KW-0547">Nucleotide-binding</keyword>
<evidence type="ECO:0000256" key="2">
    <source>
        <dbReference type="ARBA" id="ARBA00022741"/>
    </source>
</evidence>
<dbReference type="Proteomes" id="UP000751190">
    <property type="component" value="Unassembled WGS sequence"/>
</dbReference>
<dbReference type="SUPFAM" id="SSF48592">
    <property type="entry name" value="GroEL equatorial domain-like"/>
    <property type="match status" value="1"/>
</dbReference>
<dbReference type="GO" id="GO:0051082">
    <property type="term" value="F:unfolded protein binding"/>
    <property type="evidence" value="ECO:0007669"/>
    <property type="project" value="InterPro"/>
</dbReference>
<name>A0A8J5Y0Z4_DIALT</name>
<comment type="caution">
    <text evidence="7">The sequence shown here is derived from an EMBL/GenBank/DDBJ whole genome shotgun (WGS) entry which is preliminary data.</text>
</comment>
<dbReference type="InterPro" id="IPR027410">
    <property type="entry name" value="TCP-1-like_intermed_sf"/>
</dbReference>
<sequence length="616" mass="63260">MHDGDAESGPEALRRFVSEVAGLREVAGSSIGPLGRLKIVRGGADGSLVLVTSSSQRLLGGANAQSPFARLLLDLCRAQRGRGGDGGLLTLALAASLIVDGFALGMGRHALCATLERCVSICHDEMFDARWPLAAHMHWRDLALPTALARSVVGAKRATLLSAHELEHVSALVVDAFVRTHDGAAGAAGALQCVRTQAVVGASPMRSHAVDGVLMDVRPPSGCPDALPDGALLALFEIVLDGSPPPDDGRTPVKVQYEYNEGRAAGGAEGAALTDEAERDGASRRAPVHRGGAQAEGARLALAALVAWLCARHVGVVASQRVISKRLQAMLLAARIVPLERLSLRHMDAVRRVSGARVLGGISTHALCEDALGAVGELSVRRVGSQSLTLLTRARRVPHDARASVARAAPVVTLVLCGRTAGALEELTAAVSTAQNALAAAARDPRVCPGGGATEWRLARRVRDEAAAWRRAATHPIGLGARQADVQAASDVFARALEAVPLAMACALGEGGAGAGSARALGRRSEERDASGDIDAVGYAGCDAARGRVSCVMRAVRVSGDGPGDPGFVEASAAVVVDLAAAKMHALASAVHVACVLLKVDRAIDATSTGLSGCTS</sequence>
<dbReference type="InterPro" id="IPR002423">
    <property type="entry name" value="Cpn60/GroEL/TCP-1"/>
</dbReference>
<dbReference type="PRINTS" id="PR00304">
    <property type="entry name" value="TCOMPLEXTCP1"/>
</dbReference>
<dbReference type="Gene3D" id="1.10.560.10">
    <property type="entry name" value="GroEL-like equatorial domain"/>
    <property type="match status" value="2"/>
</dbReference>
<dbReference type="InterPro" id="IPR017998">
    <property type="entry name" value="Chaperone_TCP-1"/>
</dbReference>
<dbReference type="OrthoDB" id="528704at2759"/>
<dbReference type="InterPro" id="IPR027409">
    <property type="entry name" value="GroEL-like_apical_dom_sf"/>
</dbReference>
<dbReference type="GO" id="GO:0060271">
    <property type="term" value="P:cilium assembly"/>
    <property type="evidence" value="ECO:0007669"/>
    <property type="project" value="InterPro"/>
</dbReference>
<gene>
    <name evidence="7" type="ORF">KFE25_007842</name>
</gene>
<dbReference type="AlphaFoldDB" id="A0A8J5Y0Z4"/>
<feature type="region of interest" description="Disordered" evidence="6">
    <location>
        <begin position="266"/>
        <end position="290"/>
    </location>
</feature>
<dbReference type="OMA" id="LFVCQKV"/>
<evidence type="ECO:0000256" key="6">
    <source>
        <dbReference type="SAM" id="MobiDB-lite"/>
    </source>
</evidence>
<evidence type="ECO:0000256" key="4">
    <source>
        <dbReference type="ARBA" id="ARBA00023186"/>
    </source>
</evidence>
<evidence type="ECO:0000313" key="8">
    <source>
        <dbReference type="Proteomes" id="UP000751190"/>
    </source>
</evidence>
<dbReference type="Pfam" id="PF00118">
    <property type="entry name" value="Cpn60_TCP1"/>
    <property type="match status" value="2"/>
</dbReference>
<dbReference type="InterPro" id="IPR027413">
    <property type="entry name" value="GROEL-like_equatorial_sf"/>
</dbReference>
<comment type="similarity">
    <text evidence="1 5">Belongs to the TCP-1 chaperonin family.</text>
</comment>
<dbReference type="SUPFAM" id="SSF52029">
    <property type="entry name" value="GroEL apical domain-like"/>
    <property type="match status" value="1"/>
</dbReference>
<organism evidence="7 8">
    <name type="scientific">Diacronema lutheri</name>
    <name type="common">Unicellular marine alga</name>
    <name type="synonym">Monochrysis lutheri</name>
    <dbReference type="NCBI Taxonomy" id="2081491"/>
    <lineage>
        <taxon>Eukaryota</taxon>
        <taxon>Haptista</taxon>
        <taxon>Haptophyta</taxon>
        <taxon>Pavlovophyceae</taxon>
        <taxon>Pavlovales</taxon>
        <taxon>Pavlovaceae</taxon>
        <taxon>Diacronema</taxon>
    </lineage>
</organism>
<proteinExistence type="inferred from homology"/>
<dbReference type="Gene3D" id="3.50.7.10">
    <property type="entry name" value="GroEL"/>
    <property type="match status" value="2"/>
</dbReference>
<evidence type="ECO:0000313" key="7">
    <source>
        <dbReference type="EMBL" id="KAG8469324.1"/>
    </source>
</evidence>
<dbReference type="InterPro" id="IPR028790">
    <property type="entry name" value="MKKS"/>
</dbReference>
<keyword evidence="8" id="KW-1185">Reference proteome</keyword>
<dbReference type="GO" id="GO:0005737">
    <property type="term" value="C:cytoplasm"/>
    <property type="evidence" value="ECO:0007669"/>
    <property type="project" value="TreeGrafter"/>
</dbReference>
<evidence type="ECO:0000256" key="3">
    <source>
        <dbReference type="ARBA" id="ARBA00022840"/>
    </source>
</evidence>
<dbReference type="GO" id="GO:0032502">
    <property type="term" value="P:developmental process"/>
    <property type="evidence" value="ECO:0007669"/>
    <property type="project" value="TreeGrafter"/>
</dbReference>